<dbReference type="Proteomes" id="UP001150924">
    <property type="component" value="Unassembled WGS sequence"/>
</dbReference>
<proteinExistence type="predicted"/>
<comment type="caution">
    <text evidence="1">The sequence shown here is derived from an EMBL/GenBank/DDBJ whole genome shotgun (WGS) entry which is preliminary data.</text>
</comment>
<accession>A0A9X3F8H2</accession>
<protein>
    <submittedName>
        <fullName evidence="1">Uncharacterized protein</fullName>
    </submittedName>
</protein>
<dbReference type="AlphaFoldDB" id="A0A9X3F8H2"/>
<reference evidence="1" key="1">
    <citation type="submission" date="2022-11" db="EMBL/GenBank/DDBJ databases">
        <title>Minimal conservation of predation-associated metabolite biosynthetic gene clusters underscores biosynthetic potential of Myxococcota including descriptions for ten novel species: Archangium lansinium sp. nov., Myxococcus landrumus sp. nov., Nannocystis bai.</title>
        <authorList>
            <person name="Ahearne A."/>
            <person name="Stevens C."/>
            <person name="Phillips K."/>
        </authorList>
    </citation>
    <scope>NUCLEOTIDE SEQUENCE</scope>
    <source>
        <strain evidence="1">Na p29</strain>
    </source>
</reference>
<dbReference type="EMBL" id="JAPNKE010000002">
    <property type="protein sequence ID" value="MCY1013386.1"/>
    <property type="molecule type" value="Genomic_DNA"/>
</dbReference>
<dbReference type="RefSeq" id="WP_267777274.1">
    <property type="nucleotide sequence ID" value="NZ_JAPNKE010000002.1"/>
</dbReference>
<evidence type="ECO:0000313" key="2">
    <source>
        <dbReference type="Proteomes" id="UP001150924"/>
    </source>
</evidence>
<organism evidence="1 2">
    <name type="scientific">Nannocystis pusilla</name>
    <dbReference type="NCBI Taxonomy" id="889268"/>
    <lineage>
        <taxon>Bacteria</taxon>
        <taxon>Pseudomonadati</taxon>
        <taxon>Myxococcota</taxon>
        <taxon>Polyangia</taxon>
        <taxon>Nannocystales</taxon>
        <taxon>Nannocystaceae</taxon>
        <taxon>Nannocystis</taxon>
    </lineage>
</organism>
<evidence type="ECO:0000313" key="1">
    <source>
        <dbReference type="EMBL" id="MCY1013386.1"/>
    </source>
</evidence>
<gene>
    <name evidence="1" type="ORF">OV079_49245</name>
</gene>
<name>A0A9X3F8H2_9BACT</name>
<keyword evidence="2" id="KW-1185">Reference proteome</keyword>
<sequence>MFSATLSTNAAAVAPLPVKVRKRSDSERSSRWVRLGDVKGLNVVAGDDEHARQVAFDECADDEFEFGEGGLHDDLS</sequence>